<dbReference type="InterPro" id="IPR035906">
    <property type="entry name" value="MetI-like_sf"/>
</dbReference>
<dbReference type="Proteomes" id="UP000681075">
    <property type="component" value="Unassembled WGS sequence"/>
</dbReference>
<proteinExistence type="inferred from homology"/>
<dbReference type="GO" id="GO:0031460">
    <property type="term" value="P:glycine betaine transport"/>
    <property type="evidence" value="ECO:0007669"/>
    <property type="project" value="TreeGrafter"/>
</dbReference>
<name>A0A8S8XA69_9PROT</name>
<dbReference type="Gene3D" id="1.10.3720.10">
    <property type="entry name" value="MetI-like"/>
    <property type="match status" value="1"/>
</dbReference>
<dbReference type="PANTHER" id="PTHR30177">
    <property type="entry name" value="GLYCINE BETAINE/L-PROLINE TRANSPORT SYSTEM PERMEASE PROTEIN PROW"/>
    <property type="match status" value="1"/>
</dbReference>
<dbReference type="InterPro" id="IPR051204">
    <property type="entry name" value="ABC_transp_perm/SBD"/>
</dbReference>
<evidence type="ECO:0000259" key="7">
    <source>
        <dbReference type="PROSITE" id="PS50928"/>
    </source>
</evidence>
<organism evidence="8 9">
    <name type="scientific">Roseiterribacter gracilis</name>
    <dbReference type="NCBI Taxonomy" id="2812848"/>
    <lineage>
        <taxon>Bacteria</taxon>
        <taxon>Pseudomonadati</taxon>
        <taxon>Pseudomonadota</taxon>
        <taxon>Alphaproteobacteria</taxon>
        <taxon>Rhodospirillales</taxon>
        <taxon>Roseiterribacteraceae</taxon>
        <taxon>Roseiterribacter</taxon>
    </lineage>
</organism>
<dbReference type="InterPro" id="IPR000515">
    <property type="entry name" value="MetI-like"/>
</dbReference>
<dbReference type="GO" id="GO:0055085">
    <property type="term" value="P:transmembrane transport"/>
    <property type="evidence" value="ECO:0007669"/>
    <property type="project" value="InterPro"/>
</dbReference>
<feature type="transmembrane region" description="Helical" evidence="6">
    <location>
        <begin position="43"/>
        <end position="65"/>
    </location>
</feature>
<feature type="transmembrane region" description="Helical" evidence="6">
    <location>
        <begin position="162"/>
        <end position="181"/>
    </location>
</feature>
<dbReference type="RefSeq" id="WP_420242062.1">
    <property type="nucleotide sequence ID" value="NZ_BOPV01000001.1"/>
</dbReference>
<dbReference type="EMBL" id="BOPV01000001">
    <property type="protein sequence ID" value="GIL38962.1"/>
    <property type="molecule type" value="Genomic_DNA"/>
</dbReference>
<keyword evidence="9" id="KW-1185">Reference proteome</keyword>
<feature type="transmembrane region" description="Helical" evidence="6">
    <location>
        <begin position="12"/>
        <end position="31"/>
    </location>
</feature>
<accession>A0A8S8XA69</accession>
<dbReference type="Pfam" id="PF00528">
    <property type="entry name" value="BPD_transp_1"/>
    <property type="match status" value="1"/>
</dbReference>
<feature type="transmembrane region" description="Helical" evidence="6">
    <location>
        <begin position="114"/>
        <end position="142"/>
    </location>
</feature>
<feature type="transmembrane region" description="Helical" evidence="6">
    <location>
        <begin position="71"/>
        <end position="94"/>
    </location>
</feature>
<keyword evidence="5 6" id="KW-0472">Membrane</keyword>
<dbReference type="GO" id="GO:0005886">
    <property type="term" value="C:plasma membrane"/>
    <property type="evidence" value="ECO:0007669"/>
    <property type="project" value="UniProtKB-SubCell"/>
</dbReference>
<keyword evidence="2 6" id="KW-0813">Transport</keyword>
<dbReference type="SUPFAM" id="SSF161098">
    <property type="entry name" value="MetI-like"/>
    <property type="match status" value="1"/>
</dbReference>
<dbReference type="CDD" id="cd06261">
    <property type="entry name" value="TM_PBP2"/>
    <property type="match status" value="1"/>
</dbReference>
<evidence type="ECO:0000256" key="4">
    <source>
        <dbReference type="ARBA" id="ARBA00022989"/>
    </source>
</evidence>
<feature type="domain" description="ABC transmembrane type-1" evidence="7">
    <location>
        <begin position="8"/>
        <end position="181"/>
    </location>
</feature>
<evidence type="ECO:0000256" key="3">
    <source>
        <dbReference type="ARBA" id="ARBA00022692"/>
    </source>
</evidence>
<reference evidence="8" key="1">
    <citation type="submission" date="2021-02" db="EMBL/GenBank/DDBJ databases">
        <title>Genome sequence of Rhodospirillales sp. strain TMPK1 isolated from soil.</title>
        <authorList>
            <person name="Nakai R."/>
            <person name="Kusada H."/>
            <person name="Tamaki H."/>
        </authorList>
    </citation>
    <scope>NUCLEOTIDE SEQUENCE</scope>
    <source>
        <strain evidence="8">TMPK1</strain>
    </source>
</reference>
<comment type="caution">
    <text evidence="8">The sequence shown here is derived from an EMBL/GenBank/DDBJ whole genome shotgun (WGS) entry which is preliminary data.</text>
</comment>
<dbReference type="PROSITE" id="PS50928">
    <property type="entry name" value="ABC_TM1"/>
    <property type="match status" value="1"/>
</dbReference>
<protein>
    <recommendedName>
        <fullName evidence="7">ABC transmembrane type-1 domain-containing protein</fullName>
    </recommendedName>
</protein>
<evidence type="ECO:0000313" key="9">
    <source>
        <dbReference type="Proteomes" id="UP000681075"/>
    </source>
</evidence>
<keyword evidence="3 6" id="KW-0812">Transmembrane</keyword>
<comment type="similarity">
    <text evidence="6">Belongs to the binding-protein-dependent transport system permease family.</text>
</comment>
<evidence type="ECO:0000313" key="8">
    <source>
        <dbReference type="EMBL" id="GIL38962.1"/>
    </source>
</evidence>
<evidence type="ECO:0000256" key="2">
    <source>
        <dbReference type="ARBA" id="ARBA00022448"/>
    </source>
</evidence>
<comment type="subcellular location">
    <subcellularLocation>
        <location evidence="1 6">Cell membrane</location>
        <topology evidence="1 6">Multi-pass membrane protein</topology>
    </subcellularLocation>
</comment>
<evidence type="ECO:0000256" key="5">
    <source>
        <dbReference type="ARBA" id="ARBA00023136"/>
    </source>
</evidence>
<sequence>MNALLPPLLEHLRLSGAAFALSVALGVALGLTGSRIVTQLANLARTLPSLAVLALALPLLGTGFLPSLLALTLYATAPVLLAVVAGLGLVDPSLREIASGLGMTRWQRLRRIEFPLGSPVIVAGLRVAAIEIVAGATLATFIGGGGLGDLIARGLAVRDTQQILLGAVPVVVLALLLEAGLGQLERKLAGKLSDEVGA</sequence>
<gene>
    <name evidence="8" type="ORF">TMPK1_11990</name>
</gene>
<dbReference type="PANTHER" id="PTHR30177:SF4">
    <property type="entry name" value="OSMOPROTECTANT IMPORT PERMEASE PROTEIN OSMW"/>
    <property type="match status" value="1"/>
</dbReference>
<evidence type="ECO:0000256" key="6">
    <source>
        <dbReference type="RuleBase" id="RU363032"/>
    </source>
</evidence>
<dbReference type="AlphaFoldDB" id="A0A8S8XA69"/>
<keyword evidence="4 6" id="KW-1133">Transmembrane helix</keyword>
<evidence type="ECO:0000256" key="1">
    <source>
        <dbReference type="ARBA" id="ARBA00004651"/>
    </source>
</evidence>